<dbReference type="AlphaFoldDB" id="A0A1M4VCU2"/>
<dbReference type="GO" id="GO:0022857">
    <property type="term" value="F:transmembrane transporter activity"/>
    <property type="evidence" value="ECO:0007669"/>
    <property type="project" value="TreeGrafter"/>
</dbReference>
<gene>
    <name evidence="3" type="ORF">SAMN02745225_01282</name>
</gene>
<feature type="domain" description="MacB-like periplasmic core" evidence="2">
    <location>
        <begin position="2"/>
        <end position="189"/>
    </location>
</feature>
<dbReference type="InterPro" id="IPR050250">
    <property type="entry name" value="Macrolide_Exporter_MacB"/>
</dbReference>
<dbReference type="Proteomes" id="UP000184295">
    <property type="component" value="Unassembled WGS sequence"/>
</dbReference>
<evidence type="ECO:0000313" key="4">
    <source>
        <dbReference type="Proteomes" id="UP000184295"/>
    </source>
</evidence>
<protein>
    <submittedName>
        <fullName evidence="3">MacB-like core domain-containing protein</fullName>
    </submittedName>
</protein>
<dbReference type="Pfam" id="PF12704">
    <property type="entry name" value="MacB_PCD"/>
    <property type="match status" value="1"/>
</dbReference>
<evidence type="ECO:0000259" key="2">
    <source>
        <dbReference type="Pfam" id="PF12704"/>
    </source>
</evidence>
<dbReference type="RefSeq" id="WP_178138733.1">
    <property type="nucleotide sequence ID" value="NZ_FQUL01000015.1"/>
</dbReference>
<reference evidence="4" key="1">
    <citation type="submission" date="2016-11" db="EMBL/GenBank/DDBJ databases">
        <authorList>
            <person name="Varghese N."/>
            <person name="Submissions S."/>
        </authorList>
    </citation>
    <scope>NUCLEOTIDE SEQUENCE [LARGE SCALE GENOMIC DNA]</scope>
    <source>
        <strain evidence="4">DSM 19514</strain>
    </source>
</reference>
<name>A0A1M4VCU2_9ACTN</name>
<accession>A0A1M4VCU2</accession>
<dbReference type="EMBL" id="FQUL01000015">
    <property type="protein sequence ID" value="SHE66733.1"/>
    <property type="molecule type" value="Genomic_DNA"/>
</dbReference>
<proteinExistence type="inferred from homology"/>
<dbReference type="InterPro" id="IPR025857">
    <property type="entry name" value="MacB_PCD"/>
</dbReference>
<organism evidence="3 4">
    <name type="scientific">Ferrithrix thermotolerans DSM 19514</name>
    <dbReference type="NCBI Taxonomy" id="1121881"/>
    <lineage>
        <taxon>Bacteria</taxon>
        <taxon>Bacillati</taxon>
        <taxon>Actinomycetota</taxon>
        <taxon>Acidimicrobiia</taxon>
        <taxon>Acidimicrobiales</taxon>
        <taxon>Acidimicrobiaceae</taxon>
        <taxon>Ferrithrix</taxon>
    </lineage>
</organism>
<dbReference type="PANTHER" id="PTHR30572:SF4">
    <property type="entry name" value="ABC TRANSPORTER PERMEASE YTRF"/>
    <property type="match status" value="1"/>
</dbReference>
<evidence type="ECO:0000313" key="3">
    <source>
        <dbReference type="EMBL" id="SHE66733.1"/>
    </source>
</evidence>
<dbReference type="STRING" id="1121881.SAMN02745225_01282"/>
<sequence length="241" mass="25334">MTVTPGSTASLQGVKGGLGSGSTLTLSDSQALFNHIDSPAIQSVAPLISSRETLTYSSSNWTTTVYGTTPSWLSIRSRTMEAGRFITSGDASSGSDVIVLGAITAQELFGNSFPIGRSVDVAGQLMTVIGVLAPVGNGTSATSNQDDLAIVPISTAQEAVLGVSPTQSVQSILIKATCAKTLSAAYQEADKELLMLHGITTPPLASWLVKIKHSPNAHSSRIRRSLLLGRLRRSLLRINRW</sequence>
<comment type="similarity">
    <text evidence="1">Belongs to the ABC-4 integral membrane protein family.</text>
</comment>
<dbReference type="PANTHER" id="PTHR30572">
    <property type="entry name" value="MEMBRANE COMPONENT OF TRANSPORTER-RELATED"/>
    <property type="match status" value="1"/>
</dbReference>
<dbReference type="GO" id="GO:0005886">
    <property type="term" value="C:plasma membrane"/>
    <property type="evidence" value="ECO:0007669"/>
    <property type="project" value="TreeGrafter"/>
</dbReference>
<evidence type="ECO:0000256" key="1">
    <source>
        <dbReference type="ARBA" id="ARBA00038076"/>
    </source>
</evidence>
<keyword evidence="4" id="KW-1185">Reference proteome</keyword>